<proteinExistence type="predicted"/>
<sequence>MLKKIVAWFTAKDERTWVSHGLWGLLFALLLGWSGWLAPLMFTLGAFTFREASDLIDHIYIKKDRAVKDSLRDGWGDWISPLMGYVLGMIPWML</sequence>
<dbReference type="AlphaFoldDB" id="A0A0F9F7T5"/>
<name>A0A0F9F7T5_9ZZZZ</name>
<dbReference type="EMBL" id="LAZR01031607">
    <property type="protein sequence ID" value="KKL53270.1"/>
    <property type="molecule type" value="Genomic_DNA"/>
</dbReference>
<comment type="caution">
    <text evidence="2">The sequence shown here is derived from an EMBL/GenBank/DDBJ whole genome shotgun (WGS) entry which is preliminary data.</text>
</comment>
<accession>A0A0F9F7T5</accession>
<gene>
    <name evidence="2" type="ORF">LCGC14_2277130</name>
</gene>
<organism evidence="2">
    <name type="scientific">marine sediment metagenome</name>
    <dbReference type="NCBI Taxonomy" id="412755"/>
    <lineage>
        <taxon>unclassified sequences</taxon>
        <taxon>metagenomes</taxon>
        <taxon>ecological metagenomes</taxon>
    </lineage>
</organism>
<keyword evidence="1" id="KW-0472">Membrane</keyword>
<evidence type="ECO:0000256" key="1">
    <source>
        <dbReference type="SAM" id="Phobius"/>
    </source>
</evidence>
<feature type="transmembrane region" description="Helical" evidence="1">
    <location>
        <begin position="21"/>
        <end position="42"/>
    </location>
</feature>
<protein>
    <submittedName>
        <fullName evidence="2">Uncharacterized protein</fullName>
    </submittedName>
</protein>
<keyword evidence="1" id="KW-0812">Transmembrane</keyword>
<reference evidence="2" key="1">
    <citation type="journal article" date="2015" name="Nature">
        <title>Complex archaea that bridge the gap between prokaryotes and eukaryotes.</title>
        <authorList>
            <person name="Spang A."/>
            <person name="Saw J.H."/>
            <person name="Jorgensen S.L."/>
            <person name="Zaremba-Niedzwiedzka K."/>
            <person name="Martijn J."/>
            <person name="Lind A.E."/>
            <person name="van Eijk R."/>
            <person name="Schleper C."/>
            <person name="Guy L."/>
            <person name="Ettema T.J."/>
        </authorList>
    </citation>
    <scope>NUCLEOTIDE SEQUENCE</scope>
</reference>
<evidence type="ECO:0000313" key="2">
    <source>
        <dbReference type="EMBL" id="KKL53270.1"/>
    </source>
</evidence>
<keyword evidence="1" id="KW-1133">Transmembrane helix</keyword>